<sequence>MNLNSVFAQELQIGEDGPTIQGPLKGPGGTDIDSLGSVISIILPVVIVTAGIILFFVLVMGGITIMTSAGNPEKLKKAGAQITSSLVGFVLLALSYVLIKFVTRIFGLGIDLF</sequence>
<keyword evidence="1" id="KW-1133">Transmembrane helix</keyword>
<evidence type="ECO:0000256" key="1">
    <source>
        <dbReference type="SAM" id="Phobius"/>
    </source>
</evidence>
<gene>
    <name evidence="2" type="ORF">A3F29_03560</name>
</gene>
<comment type="caution">
    <text evidence="2">The sequence shown here is derived from an EMBL/GenBank/DDBJ whole genome shotgun (WGS) entry which is preliminary data.</text>
</comment>
<proteinExistence type="predicted"/>
<reference evidence="2 3" key="1">
    <citation type="journal article" date="2016" name="Nat. Commun.">
        <title>Thousands of microbial genomes shed light on interconnected biogeochemical processes in an aquifer system.</title>
        <authorList>
            <person name="Anantharaman K."/>
            <person name="Brown C.T."/>
            <person name="Hug L.A."/>
            <person name="Sharon I."/>
            <person name="Castelle C.J."/>
            <person name="Probst A.J."/>
            <person name="Thomas B.C."/>
            <person name="Singh A."/>
            <person name="Wilkins M.J."/>
            <person name="Karaoz U."/>
            <person name="Brodie E.L."/>
            <person name="Williams K.H."/>
            <person name="Hubbard S.S."/>
            <person name="Banfield J.F."/>
        </authorList>
    </citation>
    <scope>NUCLEOTIDE SEQUENCE [LARGE SCALE GENOMIC DNA]</scope>
</reference>
<dbReference type="EMBL" id="MFZV01000040">
    <property type="protein sequence ID" value="OGK30902.1"/>
    <property type="molecule type" value="Genomic_DNA"/>
</dbReference>
<feature type="transmembrane region" description="Helical" evidence="1">
    <location>
        <begin position="78"/>
        <end position="99"/>
    </location>
</feature>
<keyword evidence="1" id="KW-0472">Membrane</keyword>
<accession>A0A1F7HJF2</accession>
<evidence type="ECO:0000313" key="2">
    <source>
        <dbReference type="EMBL" id="OGK30902.1"/>
    </source>
</evidence>
<name>A0A1F7HJF2_9BACT</name>
<protein>
    <submittedName>
        <fullName evidence="2">Uncharacterized protein</fullName>
    </submittedName>
</protein>
<evidence type="ECO:0000313" key="3">
    <source>
        <dbReference type="Proteomes" id="UP000177199"/>
    </source>
</evidence>
<organism evidence="2 3">
    <name type="scientific">Candidatus Roizmanbacteria bacterium RIFCSPHIGHO2_12_FULL_33_9</name>
    <dbReference type="NCBI Taxonomy" id="1802045"/>
    <lineage>
        <taxon>Bacteria</taxon>
        <taxon>Candidatus Roizmaniibacteriota</taxon>
    </lineage>
</organism>
<dbReference type="Proteomes" id="UP000177199">
    <property type="component" value="Unassembled WGS sequence"/>
</dbReference>
<dbReference type="AlphaFoldDB" id="A0A1F7HJF2"/>
<keyword evidence="1" id="KW-0812">Transmembrane</keyword>
<feature type="transmembrane region" description="Helical" evidence="1">
    <location>
        <begin position="41"/>
        <end position="66"/>
    </location>
</feature>